<dbReference type="InterPro" id="IPR010982">
    <property type="entry name" value="Lambda_DNA-bd_dom_sf"/>
</dbReference>
<dbReference type="EMBL" id="CP051772">
    <property type="protein sequence ID" value="QJF03497.1"/>
    <property type="molecule type" value="Genomic_DNA"/>
</dbReference>
<dbReference type="InterPro" id="IPR001387">
    <property type="entry name" value="Cro/C1-type_HTH"/>
</dbReference>
<proteinExistence type="predicted"/>
<organism evidence="1 2">
    <name type="scientific">Mesorhizobium japonicum R7A</name>
    <dbReference type="NCBI Taxonomy" id="935547"/>
    <lineage>
        <taxon>Bacteria</taxon>
        <taxon>Pseudomonadati</taxon>
        <taxon>Pseudomonadota</taxon>
        <taxon>Alphaproteobacteria</taxon>
        <taxon>Hyphomicrobiales</taxon>
        <taxon>Phyllobacteriaceae</taxon>
        <taxon>Mesorhizobium</taxon>
    </lineage>
</organism>
<gene>
    <name evidence="1" type="ORF">R7A2020_22525</name>
</gene>
<evidence type="ECO:0000313" key="2">
    <source>
        <dbReference type="Proteomes" id="UP000500892"/>
    </source>
</evidence>
<dbReference type="CDD" id="cd00093">
    <property type="entry name" value="HTH_XRE"/>
    <property type="match status" value="1"/>
</dbReference>
<evidence type="ECO:0008006" key="3">
    <source>
        <dbReference type="Google" id="ProtNLM"/>
    </source>
</evidence>
<reference evidence="1 2" key="1">
    <citation type="submission" date="2020-04" db="EMBL/GenBank/DDBJ databases">
        <title>Mesorhizobium japonicum R7A epigenetic regulation of quorum sensing and ICE transfer.</title>
        <authorList>
            <person name="Ramsay J.P."/>
            <person name="Colombi E."/>
            <person name="Perry B.J."/>
            <person name="Staltari A."/>
        </authorList>
    </citation>
    <scope>NUCLEOTIDE SEQUENCE [LARGE SCALE GENOMIC DNA]</scope>
    <source>
        <strain evidence="1 2">R7A</strain>
    </source>
</reference>
<accession>A0ABX6MW19</accession>
<dbReference type="SUPFAM" id="SSF47413">
    <property type="entry name" value="lambda repressor-like DNA-binding domains"/>
    <property type="match status" value="1"/>
</dbReference>
<name>A0ABX6MW19_9HYPH</name>
<dbReference type="Proteomes" id="UP000500892">
    <property type="component" value="Chromosome"/>
</dbReference>
<keyword evidence="2" id="KW-1185">Reference proteome</keyword>
<protein>
    <recommendedName>
        <fullName evidence="3">HTH cro/C1-type domain-containing protein</fullName>
    </recommendedName>
</protein>
<evidence type="ECO:0000313" key="1">
    <source>
        <dbReference type="EMBL" id="QJF03497.1"/>
    </source>
</evidence>
<sequence length="160" mass="17876">MILPYLYRGTIMSFSFDLPTEDKRRLAFLRVRDAAYDAISALWRARKAQGLSQKDICDALDRDPAWVSRNLAGPANWTMKTFGEFVEALDGHATITVEPAESVSLPHYDIYEDDEDDVSVMLEMMEVRLAHPNGGVVVSLQAPTDQPETIVVRKALAYAG</sequence>